<reference evidence="7 8" key="1">
    <citation type="submission" date="2018-06" db="EMBL/GenBank/DDBJ databases">
        <title>Mutators as drivers of adaptation in pathogenic bacteria and a risk factor for host jumps and vaccine escape.</title>
        <authorList>
            <person name="Barnes A.C."/>
            <person name="Silayeva O."/>
        </authorList>
    </citation>
    <scope>NUCLEOTIDE SEQUENCE [LARGE SCALE GENOMIC DNA]</scope>
    <source>
        <strain evidence="7 8">QMA0445</strain>
    </source>
</reference>
<keyword evidence="2 5" id="KW-0812">Transmembrane</keyword>
<feature type="transmembrane region" description="Helical" evidence="5">
    <location>
        <begin position="33"/>
        <end position="57"/>
    </location>
</feature>
<dbReference type="EMBL" id="QLQD01000087">
    <property type="protein sequence ID" value="RLU54448.1"/>
    <property type="molecule type" value="Genomic_DNA"/>
</dbReference>
<evidence type="ECO:0000256" key="5">
    <source>
        <dbReference type="SAM" id="Phobius"/>
    </source>
</evidence>
<evidence type="ECO:0000256" key="3">
    <source>
        <dbReference type="ARBA" id="ARBA00022989"/>
    </source>
</evidence>
<dbReference type="Pfam" id="PF05154">
    <property type="entry name" value="TM2"/>
    <property type="match status" value="1"/>
</dbReference>
<feature type="transmembrane region" description="Helical" evidence="5">
    <location>
        <begin position="7"/>
        <end position="27"/>
    </location>
</feature>
<sequence length="262" mass="30029">MENKVKKVIYILLAIFFGGFGVHQFYAKKIKTGILYLIFCWTMVPALLSYYDAFLALTQSSDGNGMIAIPEYKNKKIPIIIASALVILTVFFVPKEENKLNSTQSKIEKKEVKKSPVAKKKVSQAKAKEKSDKTIKENEIKDDGKEYTDQSNIEYADHLTQELNKYLSEQGVNEHVYARTNGKLIIELILPQGYKYQQNVVIQELVDGLYNIHKKIFADWGADQGYDTYFSFPRFEVKVEDGTTLAKEKIMRDGMKLKINNK</sequence>
<evidence type="ECO:0000313" key="7">
    <source>
        <dbReference type="EMBL" id="RLU54448.1"/>
    </source>
</evidence>
<protein>
    <recommendedName>
        <fullName evidence="6">TM2 domain-containing protein</fullName>
    </recommendedName>
</protein>
<keyword evidence="4 5" id="KW-0472">Membrane</keyword>
<name>A0A3L8G1W2_STRIN</name>
<keyword evidence="3 5" id="KW-1133">Transmembrane helix</keyword>
<evidence type="ECO:0000256" key="1">
    <source>
        <dbReference type="ARBA" id="ARBA00004141"/>
    </source>
</evidence>
<comment type="caution">
    <text evidence="7">The sequence shown here is derived from an EMBL/GenBank/DDBJ whole genome shotgun (WGS) entry which is preliminary data.</text>
</comment>
<evidence type="ECO:0000259" key="6">
    <source>
        <dbReference type="Pfam" id="PF05154"/>
    </source>
</evidence>
<dbReference type="RefSeq" id="WP_121792143.1">
    <property type="nucleotide sequence ID" value="NZ_QLQC01000087.1"/>
</dbReference>
<comment type="subcellular location">
    <subcellularLocation>
        <location evidence="1">Membrane</location>
        <topology evidence="1">Multi-pass membrane protein</topology>
    </subcellularLocation>
</comment>
<evidence type="ECO:0000256" key="2">
    <source>
        <dbReference type="ARBA" id="ARBA00022692"/>
    </source>
</evidence>
<feature type="domain" description="TM2" evidence="6">
    <location>
        <begin position="4"/>
        <end position="54"/>
    </location>
</feature>
<accession>A0A3L8G1W2</accession>
<feature type="transmembrane region" description="Helical" evidence="5">
    <location>
        <begin position="77"/>
        <end position="94"/>
    </location>
</feature>
<organism evidence="7 8">
    <name type="scientific">Streptococcus iniae</name>
    <name type="common">Streptococcus shiloi</name>
    <dbReference type="NCBI Taxonomy" id="1346"/>
    <lineage>
        <taxon>Bacteria</taxon>
        <taxon>Bacillati</taxon>
        <taxon>Bacillota</taxon>
        <taxon>Bacilli</taxon>
        <taxon>Lactobacillales</taxon>
        <taxon>Streptococcaceae</taxon>
        <taxon>Streptococcus</taxon>
    </lineage>
</organism>
<dbReference type="OrthoDB" id="9816361at2"/>
<evidence type="ECO:0000313" key="8">
    <source>
        <dbReference type="Proteomes" id="UP000269148"/>
    </source>
</evidence>
<gene>
    <name evidence="7" type="ORF">DIY07_10260</name>
</gene>
<dbReference type="InterPro" id="IPR007829">
    <property type="entry name" value="TM2"/>
</dbReference>
<proteinExistence type="predicted"/>
<dbReference type="Proteomes" id="UP000269148">
    <property type="component" value="Unassembled WGS sequence"/>
</dbReference>
<dbReference type="AlphaFoldDB" id="A0A3L8G1W2"/>
<dbReference type="GO" id="GO:0016020">
    <property type="term" value="C:membrane"/>
    <property type="evidence" value="ECO:0007669"/>
    <property type="project" value="UniProtKB-SubCell"/>
</dbReference>
<evidence type="ECO:0000256" key="4">
    <source>
        <dbReference type="ARBA" id="ARBA00023136"/>
    </source>
</evidence>